<dbReference type="OrthoDB" id="268975at2"/>
<evidence type="ECO:0000259" key="3">
    <source>
        <dbReference type="Pfam" id="PF13505"/>
    </source>
</evidence>
<comment type="caution">
    <text evidence="4">The sequence shown here is derived from an EMBL/GenBank/DDBJ whole genome shotgun (WGS) entry which is preliminary data.</text>
</comment>
<feature type="domain" description="Outer membrane protein beta-barrel" evidence="3">
    <location>
        <begin position="10"/>
        <end position="195"/>
    </location>
</feature>
<feature type="signal peptide" evidence="2">
    <location>
        <begin position="1"/>
        <end position="20"/>
    </location>
</feature>
<dbReference type="Gene3D" id="2.40.160.20">
    <property type="match status" value="1"/>
</dbReference>
<gene>
    <name evidence="4" type="ORF">CLV74_103253</name>
</gene>
<dbReference type="AlphaFoldDB" id="A0A2T0WYB7"/>
<proteinExistence type="predicted"/>
<feature type="chain" id="PRO_5015690656" evidence="2">
    <location>
        <begin position="21"/>
        <end position="195"/>
    </location>
</feature>
<name>A0A2T0WYB7_9RHOB</name>
<evidence type="ECO:0000256" key="1">
    <source>
        <dbReference type="ARBA" id="ARBA00022729"/>
    </source>
</evidence>
<dbReference type="Proteomes" id="UP000238392">
    <property type="component" value="Unassembled WGS sequence"/>
</dbReference>
<dbReference type="SUPFAM" id="SSF56925">
    <property type="entry name" value="OMPA-like"/>
    <property type="match status" value="1"/>
</dbReference>
<reference evidence="4 5" key="1">
    <citation type="submission" date="2018-03" db="EMBL/GenBank/DDBJ databases">
        <title>Genomic Encyclopedia of Archaeal and Bacterial Type Strains, Phase II (KMG-II): from individual species to whole genera.</title>
        <authorList>
            <person name="Goeker M."/>
        </authorList>
    </citation>
    <scope>NUCLEOTIDE SEQUENCE [LARGE SCALE GENOMIC DNA]</scope>
    <source>
        <strain evidence="4 5">DSM 100212</strain>
    </source>
</reference>
<dbReference type="InterPro" id="IPR011250">
    <property type="entry name" value="OMP/PagP_B-barrel"/>
</dbReference>
<sequence>MLYKAMAAAILLVSAANAGAETSQTSGATTTLQDQDWTGVYIGISSGSATSKTTGGFVDLEGDGQINGLQIGVDQDFGSFVLGAAIEHLSTDVELYVAPFPSVNVASFSMLKLRGGLDLGRTLPYVTTGISRIEIEDIRTGGGTFIGGGAEFLVTPNFSIGLEMKRHRHQDFNSTTTSDWKMNSTTTQLSAGFRF</sequence>
<dbReference type="EMBL" id="PVTQ01000003">
    <property type="protein sequence ID" value="PRY91667.1"/>
    <property type="molecule type" value="Genomic_DNA"/>
</dbReference>
<evidence type="ECO:0000256" key="2">
    <source>
        <dbReference type="SAM" id="SignalP"/>
    </source>
</evidence>
<dbReference type="RefSeq" id="WP_106263333.1">
    <property type="nucleotide sequence ID" value="NZ_PVTQ01000003.1"/>
</dbReference>
<organism evidence="4 5">
    <name type="scientific">Donghicola tyrosinivorans</name>
    <dbReference type="NCBI Taxonomy" id="1652492"/>
    <lineage>
        <taxon>Bacteria</taxon>
        <taxon>Pseudomonadati</taxon>
        <taxon>Pseudomonadota</taxon>
        <taxon>Alphaproteobacteria</taxon>
        <taxon>Rhodobacterales</taxon>
        <taxon>Roseobacteraceae</taxon>
        <taxon>Donghicola</taxon>
    </lineage>
</organism>
<evidence type="ECO:0000313" key="5">
    <source>
        <dbReference type="Proteomes" id="UP000238392"/>
    </source>
</evidence>
<protein>
    <submittedName>
        <fullName evidence="4">Opacity protein-like surface antigen</fullName>
    </submittedName>
</protein>
<dbReference type="InterPro" id="IPR027385">
    <property type="entry name" value="Beta-barrel_OMP"/>
</dbReference>
<accession>A0A2T0WYB7</accession>
<keyword evidence="5" id="KW-1185">Reference proteome</keyword>
<keyword evidence="1 2" id="KW-0732">Signal</keyword>
<evidence type="ECO:0000313" key="4">
    <source>
        <dbReference type="EMBL" id="PRY91667.1"/>
    </source>
</evidence>
<dbReference type="Pfam" id="PF13505">
    <property type="entry name" value="OMP_b-brl"/>
    <property type="match status" value="1"/>
</dbReference>